<dbReference type="WBParaSite" id="ASIM_0001665501-mRNA-1">
    <property type="protein sequence ID" value="ASIM_0001665501-mRNA-1"/>
    <property type="gene ID" value="ASIM_0001665501"/>
</dbReference>
<feature type="compositionally biased region" description="Basic and acidic residues" evidence="1">
    <location>
        <begin position="75"/>
        <end position="95"/>
    </location>
</feature>
<organism evidence="2">
    <name type="scientific">Anisakis simplex</name>
    <name type="common">Herring worm</name>
    <dbReference type="NCBI Taxonomy" id="6269"/>
    <lineage>
        <taxon>Eukaryota</taxon>
        <taxon>Metazoa</taxon>
        <taxon>Ecdysozoa</taxon>
        <taxon>Nematoda</taxon>
        <taxon>Chromadorea</taxon>
        <taxon>Rhabditida</taxon>
        <taxon>Spirurina</taxon>
        <taxon>Ascaridomorpha</taxon>
        <taxon>Ascaridoidea</taxon>
        <taxon>Anisakidae</taxon>
        <taxon>Anisakis</taxon>
        <taxon>Anisakis simplex complex</taxon>
    </lineage>
</organism>
<sequence length="123" mass="13445">LIEYDSTKKLLRSKDSQIRHLLSEQIQHCIIATDPSGTSAVGGSGVKELAKLLKKEPSSGDSEDSSPVHLYPMLENERTPSEKTSLETSEFEKICESAGKGTPTSVENSDLEVIETKSDLEDH</sequence>
<accession>A0A0M3K6R4</accession>
<proteinExistence type="predicted"/>
<reference evidence="2" key="1">
    <citation type="submission" date="2017-02" db="UniProtKB">
        <authorList>
            <consortium name="WormBaseParasite"/>
        </authorList>
    </citation>
    <scope>IDENTIFICATION</scope>
</reference>
<feature type="region of interest" description="Disordered" evidence="1">
    <location>
        <begin position="53"/>
        <end position="123"/>
    </location>
</feature>
<dbReference type="AlphaFoldDB" id="A0A0M3K6R4"/>
<evidence type="ECO:0000313" key="2">
    <source>
        <dbReference type="WBParaSite" id="ASIM_0001665501-mRNA-1"/>
    </source>
</evidence>
<evidence type="ECO:0000256" key="1">
    <source>
        <dbReference type="SAM" id="MobiDB-lite"/>
    </source>
</evidence>
<protein>
    <submittedName>
        <fullName evidence="2">ADDG protein</fullName>
    </submittedName>
</protein>
<name>A0A0M3K6R4_ANISI</name>
<feature type="compositionally biased region" description="Basic and acidic residues" evidence="1">
    <location>
        <begin position="114"/>
        <end position="123"/>
    </location>
</feature>